<dbReference type="Pfam" id="PF02482">
    <property type="entry name" value="Ribosomal_S30AE"/>
    <property type="match status" value="1"/>
</dbReference>
<dbReference type="EMBL" id="JAODZU010000002">
    <property type="protein sequence ID" value="MDH0362136.1"/>
    <property type="molecule type" value="Genomic_DNA"/>
</dbReference>
<dbReference type="GO" id="GO:0045900">
    <property type="term" value="P:negative regulation of translational elongation"/>
    <property type="evidence" value="ECO:0007669"/>
    <property type="project" value="TreeGrafter"/>
</dbReference>
<evidence type="ECO:0000256" key="2">
    <source>
        <dbReference type="ARBA" id="ARBA00038695"/>
    </source>
</evidence>
<comment type="caution">
    <text evidence="4">The sequence shown here is derived from an EMBL/GenBank/DDBJ whole genome shotgun (WGS) entry which is preliminary data.</text>
</comment>
<evidence type="ECO:0000313" key="5">
    <source>
        <dbReference type="Proteomes" id="UP001158297"/>
    </source>
</evidence>
<dbReference type="GO" id="GO:0043024">
    <property type="term" value="F:ribosomal small subunit binding"/>
    <property type="evidence" value="ECO:0007669"/>
    <property type="project" value="TreeGrafter"/>
</dbReference>
<dbReference type="RefSeq" id="WP_279850199.1">
    <property type="nucleotide sequence ID" value="NZ_JAOCET010000001.1"/>
</dbReference>
<evidence type="ECO:0000313" key="4">
    <source>
        <dbReference type="EMBL" id="MDH0362136.1"/>
    </source>
</evidence>
<dbReference type="NCBIfam" id="TIGR00741">
    <property type="entry name" value="yfiA"/>
    <property type="match status" value="1"/>
</dbReference>
<comment type="subunit">
    <text evidence="2">Associates exclusively with 100S ribosomes, which are dimers of 70S ribosomes.</text>
</comment>
<reference evidence="4" key="1">
    <citation type="submission" date="2022-09" db="EMBL/GenBank/DDBJ databases">
        <title>Intensive care unit water sources are persistently colonized with multi-drug resistant bacteria and are the site of extensive horizontal gene transfer of antibiotic resistance genes.</title>
        <authorList>
            <person name="Diorio-Toth L."/>
        </authorList>
    </citation>
    <scope>NUCLEOTIDE SEQUENCE</scope>
    <source>
        <strain evidence="4">GD04130</strain>
    </source>
</reference>
<dbReference type="Proteomes" id="UP001158297">
    <property type="component" value="Unassembled WGS sequence"/>
</dbReference>
<evidence type="ECO:0000256" key="3">
    <source>
        <dbReference type="ARBA" id="ARBA00041148"/>
    </source>
</evidence>
<dbReference type="CDD" id="cd00552">
    <property type="entry name" value="RaiA"/>
    <property type="match status" value="1"/>
</dbReference>
<dbReference type="GO" id="GO:0022627">
    <property type="term" value="C:cytosolic small ribosomal subunit"/>
    <property type="evidence" value="ECO:0007669"/>
    <property type="project" value="TreeGrafter"/>
</dbReference>
<dbReference type="InterPro" id="IPR036567">
    <property type="entry name" value="RHF-like"/>
</dbReference>
<protein>
    <recommendedName>
        <fullName evidence="3">Ribosome hibernation promoting factor</fullName>
    </recommendedName>
</protein>
<dbReference type="PANTHER" id="PTHR33231:SF1">
    <property type="entry name" value="30S RIBOSOMAL PROTEIN"/>
    <property type="match status" value="1"/>
</dbReference>
<gene>
    <name evidence="4" type="primary">raiA</name>
    <name evidence="4" type="ORF">N7330_03545</name>
</gene>
<dbReference type="SUPFAM" id="SSF69754">
    <property type="entry name" value="Ribosome binding protein Y (YfiA homologue)"/>
    <property type="match status" value="1"/>
</dbReference>
<organism evidence="4 5">
    <name type="scientific">Comamonas aquatica</name>
    <dbReference type="NCBI Taxonomy" id="225991"/>
    <lineage>
        <taxon>Bacteria</taxon>
        <taxon>Pseudomonadati</taxon>
        <taxon>Pseudomonadota</taxon>
        <taxon>Betaproteobacteria</taxon>
        <taxon>Burkholderiales</taxon>
        <taxon>Comamonadaceae</taxon>
        <taxon>Comamonas</taxon>
    </lineage>
</organism>
<keyword evidence="1" id="KW-0810">Translation regulation</keyword>
<dbReference type="AlphaFoldDB" id="A0AA42HSI0"/>
<dbReference type="PANTHER" id="PTHR33231">
    <property type="entry name" value="30S RIBOSOMAL PROTEIN"/>
    <property type="match status" value="1"/>
</dbReference>
<proteinExistence type="predicted"/>
<evidence type="ECO:0000256" key="1">
    <source>
        <dbReference type="ARBA" id="ARBA00022845"/>
    </source>
</evidence>
<accession>A0AA42HSI0</accession>
<dbReference type="InterPro" id="IPR003489">
    <property type="entry name" value="RHF/RaiA"/>
</dbReference>
<dbReference type="Gene3D" id="3.30.160.100">
    <property type="entry name" value="Ribosome hibernation promotion factor-like"/>
    <property type="match status" value="1"/>
</dbReference>
<name>A0AA42HSI0_9BURK</name>
<dbReference type="InterPro" id="IPR050574">
    <property type="entry name" value="HPF/YfiA_ribosome-assoc"/>
</dbReference>
<sequence>MNLTISGHHLDVSPALRAYVLAKLDRVLRHVDQVIHVKVLLSTHNEAQKDGRQRAECSILVKGNALHAGSKHFDLYAAIDELADKLDRLVLSHKTRTKGWRCTPTKHAVAAFAAPESTLSFA</sequence>